<dbReference type="OMA" id="DNAGASC"/>
<feature type="signal peptide" evidence="5">
    <location>
        <begin position="1"/>
        <end position="20"/>
    </location>
</feature>
<dbReference type="PROSITE" id="PS50842">
    <property type="entry name" value="EXPANSIN_EG45"/>
    <property type="match status" value="1"/>
</dbReference>
<dbReference type="eggNOG" id="ENOG502S9SU">
    <property type="taxonomic scope" value="Eukaryota"/>
</dbReference>
<dbReference type="InterPro" id="IPR009009">
    <property type="entry name" value="RlpA-like_DPBB"/>
</dbReference>
<keyword evidence="8" id="KW-1185">Reference proteome</keyword>
<evidence type="ECO:0000256" key="5">
    <source>
        <dbReference type="SAM" id="SignalP"/>
    </source>
</evidence>
<name>F0ZAA8_DICPU</name>
<dbReference type="STRING" id="5786.F0ZAA8"/>
<evidence type="ECO:0000259" key="6">
    <source>
        <dbReference type="PROSITE" id="PS50842"/>
    </source>
</evidence>
<dbReference type="NCBIfam" id="NF041144">
    <property type="entry name" value="expansin_EXLX1"/>
    <property type="match status" value="1"/>
</dbReference>
<dbReference type="SUPFAM" id="SSF49590">
    <property type="entry name" value="PHL pollen allergen"/>
    <property type="match status" value="1"/>
</dbReference>
<dbReference type="RefSeq" id="XP_003284368.1">
    <property type="nucleotide sequence ID" value="XM_003284320.1"/>
</dbReference>
<dbReference type="EMBL" id="GL870963">
    <property type="protein sequence ID" value="EGC39116.1"/>
    <property type="molecule type" value="Genomic_DNA"/>
</dbReference>
<evidence type="ECO:0000313" key="7">
    <source>
        <dbReference type="EMBL" id="EGC39116.1"/>
    </source>
</evidence>
<dbReference type="GeneID" id="10510274"/>
<dbReference type="PANTHER" id="PTHR31836:SF2">
    <property type="entry name" value="EXPANSIN-LIKE PROTEIN 3-RELATED"/>
    <property type="match status" value="1"/>
</dbReference>
<dbReference type="InterPro" id="IPR051477">
    <property type="entry name" value="Expansin_CellWall"/>
</dbReference>
<dbReference type="CDD" id="cd22271">
    <property type="entry name" value="DPBB_EXP_N-like"/>
    <property type="match status" value="1"/>
</dbReference>
<dbReference type="OrthoDB" id="5823761at2759"/>
<protein>
    <recommendedName>
        <fullName evidence="6">Expansin-like EG45 domain-containing protein</fullName>
    </recommendedName>
</protein>
<dbReference type="Pfam" id="PF03330">
    <property type="entry name" value="DPBB_1"/>
    <property type="match status" value="1"/>
</dbReference>
<evidence type="ECO:0000256" key="2">
    <source>
        <dbReference type="ARBA" id="ARBA00022729"/>
    </source>
</evidence>
<dbReference type="KEGG" id="dpp:DICPUDRAFT_148118"/>
<comment type="similarity">
    <text evidence="1">Belongs to the expansin family. Expansin A subfamily.</text>
</comment>
<accession>F0ZAA8</accession>
<dbReference type="SMART" id="SM00837">
    <property type="entry name" value="DPBB_1"/>
    <property type="match status" value="1"/>
</dbReference>
<dbReference type="SUPFAM" id="SSF50685">
    <property type="entry name" value="Barwin-like endoglucanases"/>
    <property type="match status" value="1"/>
</dbReference>
<dbReference type="Gene3D" id="2.40.40.10">
    <property type="entry name" value="RlpA-like domain"/>
    <property type="match status" value="1"/>
</dbReference>
<dbReference type="PANTHER" id="PTHR31836">
    <property type="match status" value="1"/>
</dbReference>
<reference evidence="8" key="1">
    <citation type="journal article" date="2011" name="Genome Biol.">
        <title>Comparative genomics of the social amoebae Dictyostelium discoideum and Dictyostelium purpureum.</title>
        <authorList>
            <consortium name="US DOE Joint Genome Institute (JGI-PGF)"/>
            <person name="Sucgang R."/>
            <person name="Kuo A."/>
            <person name="Tian X."/>
            <person name="Salerno W."/>
            <person name="Parikh A."/>
            <person name="Feasley C.L."/>
            <person name="Dalin E."/>
            <person name="Tu H."/>
            <person name="Huang E."/>
            <person name="Barry K."/>
            <person name="Lindquist E."/>
            <person name="Shapiro H."/>
            <person name="Bruce D."/>
            <person name="Schmutz J."/>
            <person name="Salamov A."/>
            <person name="Fey P."/>
            <person name="Gaudet P."/>
            <person name="Anjard C."/>
            <person name="Babu M.M."/>
            <person name="Basu S."/>
            <person name="Bushmanova Y."/>
            <person name="van der Wel H."/>
            <person name="Katoh-Kurasawa M."/>
            <person name="Dinh C."/>
            <person name="Coutinho P.M."/>
            <person name="Saito T."/>
            <person name="Elias M."/>
            <person name="Schaap P."/>
            <person name="Kay R.R."/>
            <person name="Henrissat B."/>
            <person name="Eichinger L."/>
            <person name="Rivero F."/>
            <person name="Putnam N.H."/>
            <person name="West C.M."/>
            <person name="Loomis W.F."/>
            <person name="Chisholm R.L."/>
            <person name="Shaulsky G."/>
            <person name="Strassmann J.E."/>
            <person name="Queller D.C."/>
            <person name="Kuspa A."/>
            <person name="Grigoriev I.V."/>
        </authorList>
    </citation>
    <scope>NUCLEOTIDE SEQUENCE [LARGE SCALE GENOMIC DNA]</scope>
    <source>
        <strain evidence="8">QSDP1</strain>
    </source>
</reference>
<dbReference type="InterPro" id="IPR036749">
    <property type="entry name" value="Expansin_CBD_sf"/>
</dbReference>
<dbReference type="InterPro" id="IPR049818">
    <property type="entry name" value="Expansin_EXLX1-like"/>
</dbReference>
<sequence length="234" mass="25336">MKLNFLLLLTLSSFVLLSRAQCPFSKTSVTGASATFYTAINNGNCGYEGVTGALGPGNTMITALGTKLYQNGAQCGQCFKISNSKNNSVVVMAIDSCNDAGYCQRANHFDLSQDAFSVLGQTSQGVLDGLSYVKVPCQVTGNVKIMMKDGSNPYWTSFLVYNTKVAIKQVSIKLSNSNQFIPLTRTSYNYWPSNISGANFQIKIESIGGEFIYVTIPSVVSRKVYDTATQFSTC</sequence>
<keyword evidence="2 5" id="KW-0732">Signal</keyword>
<gene>
    <name evidence="7" type="ORF">DICPUDRAFT_148118</name>
</gene>
<keyword evidence="4" id="KW-0325">Glycoprotein</keyword>
<keyword evidence="3" id="KW-1015">Disulfide bond</keyword>
<dbReference type="VEuPathDB" id="AmoebaDB:DICPUDRAFT_148118"/>
<dbReference type="InterPro" id="IPR007112">
    <property type="entry name" value="Expansin/allergen_DPBB_dom"/>
</dbReference>
<feature type="domain" description="Expansin-like EG45" evidence="6">
    <location>
        <begin position="42"/>
        <end position="142"/>
    </location>
</feature>
<dbReference type="Proteomes" id="UP000001064">
    <property type="component" value="Unassembled WGS sequence"/>
</dbReference>
<evidence type="ECO:0000256" key="4">
    <source>
        <dbReference type="ARBA" id="ARBA00023180"/>
    </source>
</evidence>
<evidence type="ECO:0000256" key="3">
    <source>
        <dbReference type="ARBA" id="ARBA00023157"/>
    </source>
</evidence>
<dbReference type="InParanoid" id="F0ZAA8"/>
<feature type="chain" id="PRO_5003261569" description="Expansin-like EG45 domain-containing protein" evidence="5">
    <location>
        <begin position="21"/>
        <end position="234"/>
    </location>
</feature>
<organism evidence="7 8">
    <name type="scientific">Dictyostelium purpureum</name>
    <name type="common">Slime mold</name>
    <dbReference type="NCBI Taxonomy" id="5786"/>
    <lineage>
        <taxon>Eukaryota</taxon>
        <taxon>Amoebozoa</taxon>
        <taxon>Evosea</taxon>
        <taxon>Eumycetozoa</taxon>
        <taxon>Dictyostelia</taxon>
        <taxon>Dictyosteliales</taxon>
        <taxon>Dictyosteliaceae</taxon>
        <taxon>Dictyostelium</taxon>
    </lineage>
</organism>
<evidence type="ECO:0000256" key="1">
    <source>
        <dbReference type="ARBA" id="ARBA00005392"/>
    </source>
</evidence>
<evidence type="ECO:0000313" key="8">
    <source>
        <dbReference type="Proteomes" id="UP000001064"/>
    </source>
</evidence>
<dbReference type="Gene3D" id="2.60.40.760">
    <property type="entry name" value="Expansin, cellulose-binding-like domain"/>
    <property type="match status" value="1"/>
</dbReference>
<dbReference type="AlphaFoldDB" id="F0ZAA8"/>
<proteinExistence type="inferred from homology"/>
<dbReference type="InterPro" id="IPR036908">
    <property type="entry name" value="RlpA-like_sf"/>
</dbReference>